<organism evidence="2 3">
    <name type="scientific">Fusarium pseudoanthophilum</name>
    <dbReference type="NCBI Taxonomy" id="48495"/>
    <lineage>
        <taxon>Eukaryota</taxon>
        <taxon>Fungi</taxon>
        <taxon>Dikarya</taxon>
        <taxon>Ascomycota</taxon>
        <taxon>Pezizomycotina</taxon>
        <taxon>Sordariomycetes</taxon>
        <taxon>Hypocreomycetidae</taxon>
        <taxon>Hypocreales</taxon>
        <taxon>Nectriaceae</taxon>
        <taxon>Fusarium</taxon>
        <taxon>Fusarium fujikuroi species complex</taxon>
    </lineage>
</organism>
<name>A0A8H5USR8_9HYPO</name>
<dbReference type="AlphaFoldDB" id="A0A8H5USR8"/>
<sequence>MKGIRAVTIDDFSCCSEELGIETTDAMQFLFDNEWLQFRTAATIHFTSRTLNKQRTWTFSMAFQALSSRSFAKSISLSGVMILQYYKHRRTSYIYLFSNNSKMRFEDAQQWAKKRGDKKSTQDRPSSPAYNAEPPVHTAGPPVFLLNDQSLTETF</sequence>
<reference evidence="2 3" key="1">
    <citation type="submission" date="2020-05" db="EMBL/GenBank/DDBJ databases">
        <title>Identification and distribution of gene clusters putatively required for synthesis of sphingolipid metabolism inhibitors in phylogenetically diverse species of the filamentous fungus Fusarium.</title>
        <authorList>
            <person name="Kim H.-S."/>
            <person name="Busman M."/>
            <person name="Brown D.W."/>
            <person name="Divon H."/>
            <person name="Uhlig S."/>
            <person name="Proctor R.H."/>
        </authorList>
    </citation>
    <scope>NUCLEOTIDE SEQUENCE [LARGE SCALE GENOMIC DNA]</scope>
    <source>
        <strain evidence="2 3">NRRL 25211</strain>
    </source>
</reference>
<evidence type="ECO:0000256" key="1">
    <source>
        <dbReference type="SAM" id="MobiDB-lite"/>
    </source>
</evidence>
<feature type="region of interest" description="Disordered" evidence="1">
    <location>
        <begin position="108"/>
        <end position="155"/>
    </location>
</feature>
<dbReference type="EMBL" id="JAAOAR010000180">
    <property type="protein sequence ID" value="KAF5597767.1"/>
    <property type="molecule type" value="Genomic_DNA"/>
</dbReference>
<dbReference type="Proteomes" id="UP000544095">
    <property type="component" value="Unassembled WGS sequence"/>
</dbReference>
<comment type="caution">
    <text evidence="2">The sequence shown here is derived from an EMBL/GenBank/DDBJ whole genome shotgun (WGS) entry which is preliminary data.</text>
</comment>
<evidence type="ECO:0000313" key="3">
    <source>
        <dbReference type="Proteomes" id="UP000544095"/>
    </source>
</evidence>
<accession>A0A8H5USR8</accession>
<protein>
    <submittedName>
        <fullName evidence="2">Uncharacterized protein</fullName>
    </submittedName>
</protein>
<keyword evidence="3" id="KW-1185">Reference proteome</keyword>
<gene>
    <name evidence="2" type="ORF">FPANT_4000</name>
</gene>
<proteinExistence type="predicted"/>
<evidence type="ECO:0000313" key="2">
    <source>
        <dbReference type="EMBL" id="KAF5597767.1"/>
    </source>
</evidence>